<feature type="chain" id="PRO_5044345448" description="Sushi domain-containing protein" evidence="5">
    <location>
        <begin position="27"/>
        <end position="415"/>
    </location>
</feature>
<accession>A0A3P8NB16</accession>
<evidence type="ECO:0000256" key="5">
    <source>
        <dbReference type="SAM" id="SignalP"/>
    </source>
</evidence>
<dbReference type="InterPro" id="IPR051277">
    <property type="entry name" value="SEZ6_CSMD_C4BPB_Regulators"/>
</dbReference>
<feature type="domain" description="Sushi" evidence="6">
    <location>
        <begin position="217"/>
        <end position="276"/>
    </location>
</feature>
<feature type="domain" description="Sushi" evidence="6">
    <location>
        <begin position="89"/>
        <end position="145"/>
    </location>
</feature>
<proteinExistence type="predicted"/>
<evidence type="ECO:0000313" key="7">
    <source>
        <dbReference type="Ensembl" id="ENSACLP00000001884.2"/>
    </source>
</evidence>
<reference evidence="7" key="3">
    <citation type="submission" date="2025-09" db="UniProtKB">
        <authorList>
            <consortium name="Ensembl"/>
        </authorList>
    </citation>
    <scope>IDENTIFICATION</scope>
</reference>
<feature type="disulfide bond" evidence="3">
    <location>
        <begin position="59"/>
        <end position="86"/>
    </location>
</feature>
<evidence type="ECO:0000256" key="2">
    <source>
        <dbReference type="ARBA" id="ARBA00023157"/>
    </source>
</evidence>
<feature type="domain" description="Sushi" evidence="6">
    <location>
        <begin position="26"/>
        <end position="88"/>
    </location>
</feature>
<dbReference type="OrthoDB" id="8961654at2759"/>
<dbReference type="PROSITE" id="PS50923">
    <property type="entry name" value="SUSHI"/>
    <property type="match status" value="3"/>
</dbReference>
<evidence type="ECO:0000259" key="6">
    <source>
        <dbReference type="PROSITE" id="PS50923"/>
    </source>
</evidence>
<feature type="signal peptide" evidence="5">
    <location>
        <begin position="1"/>
        <end position="26"/>
    </location>
</feature>
<sequence>METLLDTQRRLKSLLLMYLLVVNAAGDCPKPEGGNNTVLTNESLLKNVFPENIMVTLECSSGYIKESGSEFITCINDQWTESELICKKKDCGQPPPKPHMKFDTSEGTLFGALVKVTCEKGYQISGPSYKECYDQGWSGRASCESKCLHLLAISHRTGQNSYLMFLRQAFIQKHSSSLLFCYFFSSMSVINARRSKMCYFVIIFFLGVKRFFCFSVVACDKPAIANGNTSWDSGDDPEYNNTIRYTCHEGYTLIGSDTVVCDETGEYSPDQPVCNEVTRAPATTSRSQVAITDLTTTDAKVSTFSDSSAAPTVHRTQTVTTSSIPNLSTLPKVFRGKATSAGILSTTSSSFQGMHDGNVNTATDSGTVAAVVIGAVVLLGVIIGFFLLHKFNMRRKGSYDTREDQKPGLLHFQNL</sequence>
<keyword evidence="4" id="KW-1133">Transmembrane helix</keyword>
<dbReference type="InterPro" id="IPR000436">
    <property type="entry name" value="Sushi_SCR_CCP_dom"/>
</dbReference>
<dbReference type="Gene3D" id="2.10.70.10">
    <property type="entry name" value="Complement Module, domain 1"/>
    <property type="match status" value="3"/>
</dbReference>
<feature type="transmembrane region" description="Helical" evidence="4">
    <location>
        <begin position="368"/>
        <end position="388"/>
    </location>
</feature>
<feature type="disulfide bond" evidence="3">
    <location>
        <begin position="247"/>
        <end position="274"/>
    </location>
</feature>
<evidence type="ECO:0000256" key="3">
    <source>
        <dbReference type="PROSITE-ProRule" id="PRU00302"/>
    </source>
</evidence>
<dbReference type="PANTHER" id="PTHR45656:SF15">
    <property type="entry name" value="SUSHI DOMAIN-CONTAINING PROTEIN"/>
    <property type="match status" value="1"/>
</dbReference>
<evidence type="ECO:0000313" key="8">
    <source>
        <dbReference type="Proteomes" id="UP000265100"/>
    </source>
</evidence>
<dbReference type="Bgee" id="ENSACLG00000001311">
    <property type="expression patterns" value="Expressed in spleen and 8 other cell types or tissues"/>
</dbReference>
<comment type="caution">
    <text evidence="3">Lacks conserved residue(s) required for the propagation of feature annotation.</text>
</comment>
<keyword evidence="3" id="KW-0768">Sushi</keyword>
<keyword evidence="2 3" id="KW-1015">Disulfide bond</keyword>
<dbReference type="Proteomes" id="UP000265100">
    <property type="component" value="Chromosome 5"/>
</dbReference>
<dbReference type="Ensembl" id="ENSACLT00000001925.2">
    <property type="protein sequence ID" value="ENSACLP00000001884.2"/>
    <property type="gene ID" value="ENSACLG00000001311.2"/>
</dbReference>
<keyword evidence="8" id="KW-1185">Reference proteome</keyword>
<dbReference type="SMART" id="SM00032">
    <property type="entry name" value="CCP"/>
    <property type="match status" value="3"/>
</dbReference>
<dbReference type="Pfam" id="PF00084">
    <property type="entry name" value="Sushi"/>
    <property type="match status" value="3"/>
</dbReference>
<keyword evidence="1" id="KW-0677">Repeat</keyword>
<feature type="transmembrane region" description="Helical" evidence="4">
    <location>
        <begin position="199"/>
        <end position="218"/>
    </location>
</feature>
<evidence type="ECO:0000256" key="4">
    <source>
        <dbReference type="SAM" id="Phobius"/>
    </source>
</evidence>
<dbReference type="PANTHER" id="PTHR45656">
    <property type="entry name" value="PROTEIN CBR-CLEC-78"/>
    <property type="match status" value="1"/>
</dbReference>
<dbReference type="CDD" id="cd00033">
    <property type="entry name" value="CCP"/>
    <property type="match status" value="3"/>
</dbReference>
<dbReference type="SUPFAM" id="SSF57535">
    <property type="entry name" value="Complement control module/SCR domain"/>
    <property type="match status" value="3"/>
</dbReference>
<name>A0A3P8NB16_ASTCA</name>
<keyword evidence="4" id="KW-0812">Transmembrane</keyword>
<dbReference type="InterPro" id="IPR035976">
    <property type="entry name" value="Sushi/SCR/CCP_sf"/>
</dbReference>
<dbReference type="OMA" id="PTCTEIF"/>
<protein>
    <recommendedName>
        <fullName evidence="6">Sushi domain-containing protein</fullName>
    </recommendedName>
</protein>
<dbReference type="AlphaFoldDB" id="A0A3P8NB16"/>
<keyword evidence="4" id="KW-0472">Membrane</keyword>
<organism evidence="7 8">
    <name type="scientific">Astatotilapia calliptera</name>
    <name type="common">Eastern happy</name>
    <name type="synonym">Chromis callipterus</name>
    <dbReference type="NCBI Taxonomy" id="8154"/>
    <lineage>
        <taxon>Eukaryota</taxon>
        <taxon>Metazoa</taxon>
        <taxon>Chordata</taxon>
        <taxon>Craniata</taxon>
        <taxon>Vertebrata</taxon>
        <taxon>Euteleostomi</taxon>
        <taxon>Actinopterygii</taxon>
        <taxon>Neopterygii</taxon>
        <taxon>Teleostei</taxon>
        <taxon>Neoteleostei</taxon>
        <taxon>Acanthomorphata</taxon>
        <taxon>Ovalentaria</taxon>
        <taxon>Cichlomorphae</taxon>
        <taxon>Cichliformes</taxon>
        <taxon>Cichlidae</taxon>
        <taxon>African cichlids</taxon>
        <taxon>Pseudocrenilabrinae</taxon>
        <taxon>Haplochromini</taxon>
        <taxon>Astatotilapia</taxon>
    </lineage>
</organism>
<keyword evidence="5" id="KW-0732">Signal</keyword>
<dbReference type="GeneTree" id="ENSGT00940000163310"/>
<reference evidence="7" key="2">
    <citation type="submission" date="2025-08" db="UniProtKB">
        <authorList>
            <consortium name="Ensembl"/>
        </authorList>
    </citation>
    <scope>IDENTIFICATION</scope>
</reference>
<evidence type="ECO:0000256" key="1">
    <source>
        <dbReference type="ARBA" id="ARBA00022737"/>
    </source>
</evidence>
<reference evidence="7" key="1">
    <citation type="submission" date="2018-05" db="EMBL/GenBank/DDBJ databases">
        <authorList>
            <person name="Datahose"/>
        </authorList>
    </citation>
    <scope>NUCLEOTIDE SEQUENCE</scope>
</reference>